<dbReference type="AlphaFoldDB" id="A0A2N9FZD2"/>
<evidence type="ECO:0000313" key="4">
    <source>
        <dbReference type="EMBL" id="SPC92369.1"/>
    </source>
</evidence>
<dbReference type="SUPFAM" id="SSF47473">
    <property type="entry name" value="EF-hand"/>
    <property type="match status" value="1"/>
</dbReference>
<name>A0A2N9FZD2_FAGSY</name>
<proteinExistence type="predicted"/>
<dbReference type="Gene3D" id="1.10.238.10">
    <property type="entry name" value="EF-hand"/>
    <property type="match status" value="1"/>
</dbReference>
<dbReference type="PROSITE" id="PS50222">
    <property type="entry name" value="EF_HAND_2"/>
    <property type="match status" value="1"/>
</dbReference>
<reference evidence="4" key="1">
    <citation type="submission" date="2018-02" db="EMBL/GenBank/DDBJ databases">
        <authorList>
            <person name="Cohen D.B."/>
            <person name="Kent A.D."/>
        </authorList>
    </citation>
    <scope>NUCLEOTIDE SEQUENCE</scope>
</reference>
<dbReference type="Pfam" id="PF13405">
    <property type="entry name" value="EF-hand_6"/>
    <property type="match status" value="1"/>
</dbReference>
<dbReference type="InterPro" id="IPR002048">
    <property type="entry name" value="EF_hand_dom"/>
</dbReference>
<sequence length="99" mass="11159">MSHFRSKYPSANRTSTETKRASIAGSEEQMKYVFGSSDTNKDGYLSKEELKKAFGEIGVEYPTLRAMKALWHADANGDNYISKKELPELVKYTSTLAKK</sequence>
<accession>A0A2N9FZD2</accession>
<evidence type="ECO:0000256" key="2">
    <source>
        <dbReference type="SAM" id="MobiDB-lite"/>
    </source>
</evidence>
<protein>
    <recommendedName>
        <fullName evidence="3">EF-hand domain-containing protein</fullName>
    </recommendedName>
</protein>
<feature type="domain" description="EF-hand" evidence="3">
    <location>
        <begin position="25"/>
        <end position="60"/>
    </location>
</feature>
<dbReference type="SMART" id="SM00054">
    <property type="entry name" value="EFh"/>
    <property type="match status" value="2"/>
</dbReference>
<evidence type="ECO:0000259" key="3">
    <source>
        <dbReference type="PROSITE" id="PS50222"/>
    </source>
</evidence>
<feature type="region of interest" description="Disordered" evidence="2">
    <location>
        <begin position="1"/>
        <end position="23"/>
    </location>
</feature>
<evidence type="ECO:0000256" key="1">
    <source>
        <dbReference type="ARBA" id="ARBA00022837"/>
    </source>
</evidence>
<dbReference type="PROSITE" id="PS00018">
    <property type="entry name" value="EF_HAND_1"/>
    <property type="match status" value="2"/>
</dbReference>
<dbReference type="GO" id="GO:0005509">
    <property type="term" value="F:calcium ion binding"/>
    <property type="evidence" value="ECO:0007669"/>
    <property type="project" value="InterPro"/>
</dbReference>
<dbReference type="InterPro" id="IPR011992">
    <property type="entry name" value="EF-hand-dom_pair"/>
</dbReference>
<dbReference type="EMBL" id="OIVN01001302">
    <property type="protein sequence ID" value="SPC92369.1"/>
    <property type="molecule type" value="Genomic_DNA"/>
</dbReference>
<gene>
    <name evidence="4" type="ORF">FSB_LOCUS20251</name>
</gene>
<dbReference type="CDD" id="cd00051">
    <property type="entry name" value="EFh"/>
    <property type="match status" value="1"/>
</dbReference>
<organism evidence="4">
    <name type="scientific">Fagus sylvatica</name>
    <name type="common">Beechnut</name>
    <dbReference type="NCBI Taxonomy" id="28930"/>
    <lineage>
        <taxon>Eukaryota</taxon>
        <taxon>Viridiplantae</taxon>
        <taxon>Streptophyta</taxon>
        <taxon>Embryophyta</taxon>
        <taxon>Tracheophyta</taxon>
        <taxon>Spermatophyta</taxon>
        <taxon>Magnoliopsida</taxon>
        <taxon>eudicotyledons</taxon>
        <taxon>Gunneridae</taxon>
        <taxon>Pentapetalae</taxon>
        <taxon>rosids</taxon>
        <taxon>fabids</taxon>
        <taxon>Fagales</taxon>
        <taxon>Fagaceae</taxon>
        <taxon>Fagus</taxon>
    </lineage>
</organism>
<dbReference type="Pfam" id="PF13202">
    <property type="entry name" value="EF-hand_5"/>
    <property type="match status" value="1"/>
</dbReference>
<dbReference type="InterPro" id="IPR018247">
    <property type="entry name" value="EF_Hand_1_Ca_BS"/>
</dbReference>
<keyword evidence="1" id="KW-0106">Calcium</keyword>